<protein>
    <submittedName>
        <fullName evidence="1">Uncharacterized protein</fullName>
    </submittedName>
</protein>
<sequence>MQSVIHLVSGDGSEQQTALAIARNLLDDESGTIDDVAVVAQAGGIEAITAGGNEEEQVRSLIDDGVPFKACSNTLDVMDLDESDLIDGIETVPEGAVEVTRLQNEGYAYMRP</sequence>
<dbReference type="AlphaFoldDB" id="A0A1N6YE23"/>
<organism evidence="1 2">
    <name type="scientific">Haladaptatus litoreus</name>
    <dbReference type="NCBI Taxonomy" id="553468"/>
    <lineage>
        <taxon>Archaea</taxon>
        <taxon>Methanobacteriati</taxon>
        <taxon>Methanobacteriota</taxon>
        <taxon>Stenosarchaea group</taxon>
        <taxon>Halobacteria</taxon>
        <taxon>Halobacteriales</taxon>
        <taxon>Haladaptataceae</taxon>
        <taxon>Haladaptatus</taxon>
    </lineage>
</organism>
<dbReference type="Proteomes" id="UP000186914">
    <property type="component" value="Unassembled WGS sequence"/>
</dbReference>
<accession>A0A1N6YE23</accession>
<proteinExistence type="predicted"/>
<keyword evidence="2" id="KW-1185">Reference proteome</keyword>
<dbReference type="PANTHER" id="PTHR37691:SF1">
    <property type="entry name" value="BLR3518 PROTEIN"/>
    <property type="match status" value="1"/>
</dbReference>
<evidence type="ECO:0000313" key="1">
    <source>
        <dbReference type="EMBL" id="SIR12756.1"/>
    </source>
</evidence>
<name>A0A1N6YE23_9EURY</name>
<dbReference type="Pfam" id="PF02635">
    <property type="entry name" value="DsrE"/>
    <property type="match status" value="1"/>
</dbReference>
<dbReference type="SUPFAM" id="SSF75169">
    <property type="entry name" value="DsrEFH-like"/>
    <property type="match status" value="1"/>
</dbReference>
<dbReference type="RefSeq" id="WP_076429344.1">
    <property type="nucleotide sequence ID" value="NZ_FTNO01000001.1"/>
</dbReference>
<dbReference type="EMBL" id="FTNO01000001">
    <property type="protein sequence ID" value="SIR12756.1"/>
    <property type="molecule type" value="Genomic_DNA"/>
</dbReference>
<evidence type="ECO:0000313" key="2">
    <source>
        <dbReference type="Proteomes" id="UP000186914"/>
    </source>
</evidence>
<reference evidence="2" key="1">
    <citation type="submission" date="2017-01" db="EMBL/GenBank/DDBJ databases">
        <authorList>
            <person name="Varghese N."/>
            <person name="Submissions S."/>
        </authorList>
    </citation>
    <scope>NUCLEOTIDE SEQUENCE [LARGE SCALE GENOMIC DNA]</scope>
    <source>
        <strain evidence="2">CGMCC 1.7737</strain>
    </source>
</reference>
<dbReference type="InterPro" id="IPR003787">
    <property type="entry name" value="Sulphur_relay_DsrE/F-like"/>
</dbReference>
<dbReference type="PANTHER" id="PTHR37691">
    <property type="entry name" value="BLR3518 PROTEIN"/>
    <property type="match status" value="1"/>
</dbReference>
<gene>
    <name evidence="1" type="ORF">SAMN05421858_1525</name>
</gene>
<dbReference type="OrthoDB" id="57062at2157"/>
<dbReference type="InterPro" id="IPR027396">
    <property type="entry name" value="DsrEFH-like"/>
</dbReference>
<dbReference type="Gene3D" id="3.40.1260.10">
    <property type="entry name" value="DsrEFH-like"/>
    <property type="match status" value="1"/>
</dbReference>